<evidence type="ECO:0000313" key="2">
    <source>
        <dbReference type="EMBL" id="MDA2805827.1"/>
    </source>
</evidence>
<feature type="domain" description="AB hydrolase-1" evidence="1">
    <location>
        <begin position="17"/>
        <end position="243"/>
    </location>
</feature>
<dbReference type="GO" id="GO:0016787">
    <property type="term" value="F:hydrolase activity"/>
    <property type="evidence" value="ECO:0007669"/>
    <property type="project" value="UniProtKB-KW"/>
</dbReference>
<dbReference type="SUPFAM" id="SSF53474">
    <property type="entry name" value="alpha/beta-Hydrolases"/>
    <property type="match status" value="1"/>
</dbReference>
<dbReference type="InterPro" id="IPR029058">
    <property type="entry name" value="AB_hydrolase_fold"/>
</dbReference>
<gene>
    <name evidence="2" type="ORF">O4U47_15025</name>
</gene>
<comment type="caution">
    <text evidence="2">The sequence shown here is derived from an EMBL/GenBank/DDBJ whole genome shotgun (WGS) entry which is preliminary data.</text>
</comment>
<dbReference type="Pfam" id="PF00561">
    <property type="entry name" value="Abhydrolase_1"/>
    <property type="match status" value="1"/>
</dbReference>
<organism evidence="2 3">
    <name type="scientific">Nocardiopsis suaedae</name>
    <dbReference type="NCBI Taxonomy" id="3018444"/>
    <lineage>
        <taxon>Bacteria</taxon>
        <taxon>Bacillati</taxon>
        <taxon>Actinomycetota</taxon>
        <taxon>Actinomycetes</taxon>
        <taxon>Streptosporangiales</taxon>
        <taxon>Nocardiopsidaceae</taxon>
        <taxon>Nocardiopsis</taxon>
    </lineage>
</organism>
<sequence length="256" mass="27177">MAVVPLQYRFDGPPEGPVVLLVPPFGAKWTVWEPQMPELTRSLRVLRVNHRGHGASPVPPGGAAVDDLGADVAALLDRLDPGPVRVVGAGMGGSAVATWLAVHRAKRVHRLAYVAGAARLPRAGDWLRTAARARTEGMAAVRAEATLSWFTPGFAEERPDVVRRMGEELAGVDPSGFAACWEAAAQADQFPDISRIRAPALVVSGEHDAMLPPGHGRRLAAGIPGARFEQVRGAAHLAGVERPDRVNELLLAHVAD</sequence>
<dbReference type="Proteomes" id="UP001165685">
    <property type="component" value="Unassembled WGS sequence"/>
</dbReference>
<dbReference type="PANTHER" id="PTHR43433">
    <property type="entry name" value="HYDROLASE, ALPHA/BETA FOLD FAMILY PROTEIN"/>
    <property type="match status" value="1"/>
</dbReference>
<protein>
    <submittedName>
        <fullName evidence="2">Alpha/beta hydrolase</fullName>
    </submittedName>
</protein>
<dbReference type="InterPro" id="IPR050471">
    <property type="entry name" value="AB_hydrolase"/>
</dbReference>
<dbReference type="RefSeq" id="WP_270678474.1">
    <property type="nucleotide sequence ID" value="NZ_JAQFWP010000025.1"/>
</dbReference>
<keyword evidence="2" id="KW-0378">Hydrolase</keyword>
<dbReference type="Gene3D" id="3.40.50.1820">
    <property type="entry name" value="alpha/beta hydrolase"/>
    <property type="match status" value="1"/>
</dbReference>
<proteinExistence type="predicted"/>
<evidence type="ECO:0000313" key="3">
    <source>
        <dbReference type="Proteomes" id="UP001165685"/>
    </source>
</evidence>
<dbReference type="EMBL" id="JAQFWP010000025">
    <property type="protein sequence ID" value="MDA2805827.1"/>
    <property type="molecule type" value="Genomic_DNA"/>
</dbReference>
<reference evidence="2" key="1">
    <citation type="submission" date="2023-01" db="EMBL/GenBank/DDBJ databases">
        <title>Draft genome sequence of Nocardiopsis sp. LSu2-4 isolated from halophytes.</title>
        <authorList>
            <person name="Duangmal K."/>
            <person name="Chantavorakit T."/>
        </authorList>
    </citation>
    <scope>NUCLEOTIDE SEQUENCE</scope>
    <source>
        <strain evidence="2">LSu2-4</strain>
    </source>
</reference>
<name>A0ABT4TNW2_9ACTN</name>
<dbReference type="PANTHER" id="PTHR43433:SF1">
    <property type="entry name" value="BLL5160 PROTEIN"/>
    <property type="match status" value="1"/>
</dbReference>
<evidence type="ECO:0000259" key="1">
    <source>
        <dbReference type="Pfam" id="PF00561"/>
    </source>
</evidence>
<keyword evidence="3" id="KW-1185">Reference proteome</keyword>
<accession>A0ABT4TNW2</accession>
<dbReference type="InterPro" id="IPR000073">
    <property type="entry name" value="AB_hydrolase_1"/>
</dbReference>